<name>A0ABS2KUZ3_9NOCA</name>
<dbReference type="RefSeq" id="WP_204868724.1">
    <property type="nucleotide sequence ID" value="NZ_JAFBBK010000001.1"/>
</dbReference>
<feature type="transmembrane region" description="Helical" evidence="1">
    <location>
        <begin position="72"/>
        <end position="92"/>
    </location>
</feature>
<evidence type="ECO:0000256" key="1">
    <source>
        <dbReference type="SAM" id="Phobius"/>
    </source>
</evidence>
<gene>
    <name evidence="2" type="ORF">JOE42_002471</name>
</gene>
<evidence type="ECO:0008006" key="4">
    <source>
        <dbReference type="Google" id="ProtNLM"/>
    </source>
</evidence>
<dbReference type="Proteomes" id="UP000703038">
    <property type="component" value="Unassembled WGS sequence"/>
</dbReference>
<sequence>MHSTTLPIPSSGIGSLTNATPLAVLLAFATQCAVACVAAIAGFGAVVVSALAAFASADESPGAMFVGSLADAWAFVLLIAAVGHGVLATVIVQRRRSARVVVTAVALVWAVALVHTTMVWPLVVVLAGSALAWWIPTSRHRLPK</sequence>
<keyword evidence="1" id="KW-0472">Membrane</keyword>
<proteinExistence type="predicted"/>
<keyword evidence="1" id="KW-0812">Transmembrane</keyword>
<organism evidence="2 3">
    <name type="scientific">Rhodococcoides corynebacterioides</name>
    <dbReference type="NCBI Taxonomy" id="53972"/>
    <lineage>
        <taxon>Bacteria</taxon>
        <taxon>Bacillati</taxon>
        <taxon>Actinomycetota</taxon>
        <taxon>Actinomycetes</taxon>
        <taxon>Mycobacteriales</taxon>
        <taxon>Nocardiaceae</taxon>
        <taxon>Rhodococcoides</taxon>
    </lineage>
</organism>
<keyword evidence="1" id="KW-1133">Transmembrane helix</keyword>
<protein>
    <recommendedName>
        <fullName evidence="4">Integral membrane protein</fullName>
    </recommendedName>
</protein>
<accession>A0ABS2KUZ3</accession>
<feature type="transmembrane region" description="Helical" evidence="1">
    <location>
        <begin position="104"/>
        <end position="135"/>
    </location>
</feature>
<comment type="caution">
    <text evidence="2">The sequence shown here is derived from an EMBL/GenBank/DDBJ whole genome shotgun (WGS) entry which is preliminary data.</text>
</comment>
<reference evidence="2 3" key="1">
    <citation type="submission" date="2021-01" db="EMBL/GenBank/DDBJ databases">
        <title>Genomics of switchgrass bacterial isolates.</title>
        <authorList>
            <person name="Shade A."/>
        </authorList>
    </citation>
    <scope>NUCLEOTIDE SEQUENCE [LARGE SCALE GENOMIC DNA]</scope>
    <source>
        <strain evidence="2 3">PvP111</strain>
    </source>
</reference>
<evidence type="ECO:0000313" key="2">
    <source>
        <dbReference type="EMBL" id="MBM7415738.1"/>
    </source>
</evidence>
<dbReference type="EMBL" id="JAFBBK010000001">
    <property type="protein sequence ID" value="MBM7415738.1"/>
    <property type="molecule type" value="Genomic_DNA"/>
</dbReference>
<keyword evidence="3" id="KW-1185">Reference proteome</keyword>
<feature type="transmembrane region" description="Helical" evidence="1">
    <location>
        <begin position="21"/>
        <end position="52"/>
    </location>
</feature>
<evidence type="ECO:0000313" key="3">
    <source>
        <dbReference type="Proteomes" id="UP000703038"/>
    </source>
</evidence>